<dbReference type="AlphaFoldDB" id="A0AA41NCV3"/>
<dbReference type="PANTHER" id="PTHR15117:SF2">
    <property type="entry name" value="ATAXIN-7"/>
    <property type="match status" value="1"/>
</dbReference>
<dbReference type="Pfam" id="PF08313">
    <property type="entry name" value="SCA7"/>
    <property type="match status" value="1"/>
</dbReference>
<dbReference type="Proteomes" id="UP001166674">
    <property type="component" value="Unassembled WGS sequence"/>
</dbReference>
<feature type="region of interest" description="Disordered" evidence="1">
    <location>
        <begin position="931"/>
        <end position="989"/>
    </location>
</feature>
<feature type="region of interest" description="Disordered" evidence="1">
    <location>
        <begin position="1"/>
        <end position="31"/>
    </location>
</feature>
<evidence type="ECO:0000313" key="3">
    <source>
        <dbReference type="EMBL" id="MBZ3887667.1"/>
    </source>
</evidence>
<feature type="region of interest" description="Disordered" evidence="1">
    <location>
        <begin position="229"/>
        <end position="265"/>
    </location>
</feature>
<feature type="compositionally biased region" description="Polar residues" evidence="1">
    <location>
        <begin position="353"/>
        <end position="364"/>
    </location>
</feature>
<feature type="region of interest" description="Disordered" evidence="1">
    <location>
        <begin position="322"/>
        <end position="371"/>
    </location>
</feature>
<reference evidence="3" key="1">
    <citation type="submission" date="2020-03" db="EMBL/GenBank/DDBJ databases">
        <title>Studies in the Genomics of Life Span.</title>
        <authorList>
            <person name="Glass D."/>
        </authorList>
    </citation>
    <scope>NUCLEOTIDE SEQUENCE</scope>
    <source>
        <strain evidence="3">SUZIE</strain>
        <tissue evidence="3">Muscle</tissue>
    </source>
</reference>
<dbReference type="InterPro" id="IPR013243">
    <property type="entry name" value="SCA7_dom"/>
</dbReference>
<feature type="compositionally biased region" description="Basic and acidic residues" evidence="1">
    <location>
        <begin position="432"/>
        <end position="442"/>
    </location>
</feature>
<dbReference type="PANTHER" id="PTHR15117">
    <property type="entry name" value="ATAXIN 7 RELATED"/>
    <property type="match status" value="1"/>
</dbReference>
<dbReference type="Gene3D" id="6.10.140.670">
    <property type="match status" value="1"/>
</dbReference>
<dbReference type="EMBL" id="JAATJV010417671">
    <property type="protein sequence ID" value="MBZ3887667.1"/>
    <property type="molecule type" value="Genomic_DNA"/>
</dbReference>
<feature type="compositionally biased region" description="Pro residues" evidence="1">
    <location>
        <begin position="581"/>
        <end position="591"/>
    </location>
</feature>
<feature type="domain" description="SCA7" evidence="2">
    <location>
        <begin position="499"/>
        <end position="527"/>
    </location>
</feature>
<proteinExistence type="predicted"/>
<evidence type="ECO:0000259" key="2">
    <source>
        <dbReference type="Pfam" id="PF08313"/>
    </source>
</evidence>
<dbReference type="InterPro" id="IPR052237">
    <property type="entry name" value="Ataxin-7-like_regulator"/>
</dbReference>
<feature type="region of interest" description="Disordered" evidence="1">
    <location>
        <begin position="397"/>
        <end position="618"/>
    </location>
</feature>
<feature type="compositionally biased region" description="Pro residues" evidence="1">
    <location>
        <begin position="323"/>
        <end position="333"/>
    </location>
</feature>
<sequence length="989" mass="104986">MATGPDSPYANLGPFSASLFTPSKPQRHKTPLVKQLQVEDTLEHWALTVGSPGPVGGSFAREPSPSQLAPSRAASTLARGLGPGPGKEWRLEERRRSKVFLSAGAIEGSSPPPSVYLPSLQPSRSIEEHHLGAGHIIGHYLLLPSPVSALKPLVSGLGLRPSGSTFIHPLTRKPLDPSSPLALALAAQEWVLASQAPSCSPTLMHSPDADHSGPLFVNVQAWDSDRGTLASPAFSQRSPAWIPVPAQSKVEKDPQEERKSPEDKKSMILSVLDTSFQRPASLIVVHTTSNGQEPSRLGAEEERPSTLELAPALMQTASVAEPLPSPWVQPPGSTPADPGPGQGSSEQEPELVSTVNLPPAQLSSSDDETREELVCIGLVSPPEEFANGILLATPPPGLGPLPTTVPSLASGKPSSEPPPAPESAADSGVEEADTRSSSDPHLETTSTISTVSSMSTLSSESEELTNTHTSFADGCTFVLKKPPVPPKPKLKFPLGKGPTHSLTQWRVVQGRRKQFDVLLAEHKNKTREKESMHHLDSQPPPPPLRNPHLVPPRSSQEPHQSAHGVIPSESKPSVASKPKPHTPSLPRPPGCPAQQGGSAPVDPPPVHESPHPTLPATEPAIWLSSEGGEGDDKEESIEKLDCHYSGHHAQPASFCTFGSRQIGRGYYVFDSSSTGALNLMMEKHLKVQLWKKGLVGAALFLAPYLLIAGVNLRQIGTSSWNHSECTAGHLRVDGSCVQYAIETSVLFILIPFQALWPLLSTLLPHVQETSEVEIQQIFKAQANSTDCHNASSSASGSSGKKRKSSSPLLAHASSSSSSLSSSSHSMESFRKNRVTCPGPLYVSAVTSPHNIGLDCVAIRAHAAGLLHEQSGRGPLSGSPTESIKRMSVMVNNGGSKLSLGPFVHQSSELPINLHGGFPLSHSPMDRLIGKKRKCSPGSGGSGSKPTKVAKLPHEACGHHPKGTRTGEHFPPPPGPPDQLTVPYHKYQTD</sequence>
<feature type="compositionally biased region" description="Low complexity" evidence="1">
    <location>
        <begin position="805"/>
        <end position="824"/>
    </location>
</feature>
<evidence type="ECO:0000256" key="1">
    <source>
        <dbReference type="SAM" id="MobiDB-lite"/>
    </source>
</evidence>
<feature type="compositionally biased region" description="Low complexity" evidence="1">
    <location>
        <begin position="443"/>
        <end position="470"/>
    </location>
</feature>
<accession>A0AA41NCV3</accession>
<feature type="region of interest" description="Disordered" evidence="1">
    <location>
        <begin position="786"/>
        <end position="824"/>
    </location>
</feature>
<feature type="region of interest" description="Disordered" evidence="1">
    <location>
        <begin position="47"/>
        <end position="88"/>
    </location>
</feature>
<organism evidence="3 4">
    <name type="scientific">Sciurus carolinensis</name>
    <name type="common">Eastern gray squirrel</name>
    <dbReference type="NCBI Taxonomy" id="30640"/>
    <lineage>
        <taxon>Eukaryota</taxon>
        <taxon>Metazoa</taxon>
        <taxon>Chordata</taxon>
        <taxon>Craniata</taxon>
        <taxon>Vertebrata</taxon>
        <taxon>Euteleostomi</taxon>
        <taxon>Mammalia</taxon>
        <taxon>Eutheria</taxon>
        <taxon>Euarchontoglires</taxon>
        <taxon>Glires</taxon>
        <taxon>Rodentia</taxon>
        <taxon>Sciuromorpha</taxon>
        <taxon>Sciuridae</taxon>
        <taxon>Sciurinae</taxon>
        <taxon>Sciurini</taxon>
        <taxon>Sciurus</taxon>
    </lineage>
</organism>
<comment type="caution">
    <text evidence="3">The sequence shown here is derived from an EMBL/GenBank/DDBJ whole genome shotgun (WGS) entry which is preliminary data.</text>
</comment>
<name>A0AA41NCV3_SCICA</name>
<keyword evidence="4" id="KW-1185">Reference proteome</keyword>
<feature type="compositionally biased region" description="Basic and acidic residues" evidence="1">
    <location>
        <begin position="249"/>
        <end position="265"/>
    </location>
</feature>
<gene>
    <name evidence="3" type="ORF">SUZIE_194125</name>
</gene>
<feature type="compositionally biased region" description="Basic and acidic residues" evidence="1">
    <location>
        <begin position="513"/>
        <end position="536"/>
    </location>
</feature>
<protein>
    <submittedName>
        <fullName evidence="3">SH3 and multiple ankyrin repeat domains protein 3</fullName>
    </submittedName>
</protein>
<evidence type="ECO:0000313" key="4">
    <source>
        <dbReference type="Proteomes" id="UP001166674"/>
    </source>
</evidence>